<evidence type="ECO:0000259" key="1">
    <source>
        <dbReference type="Pfam" id="PF20091"/>
    </source>
</evidence>
<dbReference type="RefSeq" id="WP_377283809.1">
    <property type="nucleotide sequence ID" value="NZ_JBHRSI010000009.1"/>
</dbReference>
<dbReference type="Proteomes" id="UP001597237">
    <property type="component" value="Unassembled WGS sequence"/>
</dbReference>
<gene>
    <name evidence="2" type="ORF">ACFSC0_12595</name>
</gene>
<dbReference type="GO" id="GO:0016787">
    <property type="term" value="F:hydrolase activity"/>
    <property type="evidence" value="ECO:0007669"/>
    <property type="project" value="UniProtKB-KW"/>
</dbReference>
<dbReference type="EMBL" id="JBHUEY010000001">
    <property type="protein sequence ID" value="MFD1784238.1"/>
    <property type="molecule type" value="Genomic_DNA"/>
</dbReference>
<name>A0ABW4N3A6_9CAUL</name>
<keyword evidence="3" id="KW-1185">Reference proteome</keyword>
<comment type="caution">
    <text evidence="2">The sequence shown here is derived from an EMBL/GenBank/DDBJ whole genome shotgun (WGS) entry which is preliminary data.</text>
</comment>
<dbReference type="Pfam" id="PF20091">
    <property type="entry name" value="Abhydrolase_10"/>
    <property type="match status" value="1"/>
</dbReference>
<accession>A0ABW4N3A6</accession>
<keyword evidence="2" id="KW-0378">Hydrolase</keyword>
<evidence type="ECO:0000313" key="3">
    <source>
        <dbReference type="Proteomes" id="UP001597237"/>
    </source>
</evidence>
<dbReference type="InterPro" id="IPR045394">
    <property type="entry name" value="Abhydrolase_dom"/>
</dbReference>
<reference evidence="3" key="1">
    <citation type="journal article" date="2019" name="Int. J. Syst. Evol. Microbiol.">
        <title>The Global Catalogue of Microorganisms (GCM) 10K type strain sequencing project: providing services to taxonomists for standard genome sequencing and annotation.</title>
        <authorList>
            <consortium name="The Broad Institute Genomics Platform"/>
            <consortium name="The Broad Institute Genome Sequencing Center for Infectious Disease"/>
            <person name="Wu L."/>
            <person name="Ma J."/>
        </authorList>
    </citation>
    <scope>NUCLEOTIDE SEQUENCE [LARGE SCALE GENOMIC DNA]</scope>
    <source>
        <strain evidence="3">DFY28</strain>
    </source>
</reference>
<protein>
    <submittedName>
        <fullName evidence="2">Alpha/beta hydrolase domain-containing protein</fullName>
    </submittedName>
</protein>
<organism evidence="2 3">
    <name type="scientific">Phenylobacterium terrae</name>
    <dbReference type="NCBI Taxonomy" id="2665495"/>
    <lineage>
        <taxon>Bacteria</taxon>
        <taxon>Pseudomonadati</taxon>
        <taxon>Pseudomonadota</taxon>
        <taxon>Alphaproteobacteria</taxon>
        <taxon>Caulobacterales</taxon>
        <taxon>Caulobacteraceae</taxon>
        <taxon>Phenylobacterium</taxon>
    </lineage>
</organism>
<evidence type="ECO:0000313" key="2">
    <source>
        <dbReference type="EMBL" id="MFD1784238.1"/>
    </source>
</evidence>
<feature type="domain" description="Alpha/beta hydrolase" evidence="1">
    <location>
        <begin position="2"/>
        <end position="444"/>
    </location>
</feature>
<proteinExistence type="predicted"/>
<sequence>MIQGPVTGGKHGWPFNRPLIDLAEKGYVEAEYFLSGEAATYAPAPGAELGRDGKWRVQPKGKVPFKTRFLVYRPADPAKFNGTVVVCWNNVTAGYELFLGEGPEVLEGGYAYVCASVQRVGVHGFPENPQGLVAWDGERYGDLSIPTDDASYDIFSQVARAVGPDRDRTVDPLGGLEVRKVIGLGASQSAGRLSTYINAVHPLPPEQGGHAFNGYMLQIYFGSGTPIEASDRPVNPANANARPLPRGQNLIREDLDVPVMIVNTELEAIACQSVRQPDTDRFRTWEAAALTHVSYQAQLIRNEKYRRDFGVAPPPPSEQMNRIYLQPFYDAALHHLNRWVNGGAAPPSQPLIDFTSDGKVVRDRHGIATGGARLPQADAPVAMNSSTPVTDDFSGRLRGSSKPFDAATLEALYGDEAGYLARFRQAASAAVAAGVLLPRDVEPAVEEAAREYRRAMEMSARQPVNAAG</sequence>